<dbReference type="InterPro" id="IPR022684">
    <property type="entry name" value="Calpain_cysteine_protease"/>
</dbReference>
<dbReference type="SMART" id="SM00230">
    <property type="entry name" value="CysPc"/>
    <property type="match status" value="1"/>
</dbReference>
<dbReference type="SUPFAM" id="SSF90209">
    <property type="entry name" value="Ran binding protein zinc finger-like"/>
    <property type="match status" value="1"/>
</dbReference>
<dbReference type="InterPro" id="IPR000169">
    <property type="entry name" value="Pept_cys_AS"/>
</dbReference>
<dbReference type="GO" id="GO:0004198">
    <property type="term" value="F:calcium-dependent cysteine-type endopeptidase activity"/>
    <property type="evidence" value="ECO:0007669"/>
    <property type="project" value="InterPro"/>
</dbReference>
<feature type="active site" evidence="8 9">
    <location>
        <position position="394"/>
    </location>
</feature>
<proteinExistence type="evidence at transcript level"/>
<keyword evidence="5 9" id="KW-0378">Hydrolase</keyword>
<keyword evidence="6 9" id="KW-0788">Thiol protease</keyword>
<protein>
    <submittedName>
        <fullName evidence="11">Calcium-dependent cysteine protease</fullName>
    </submittedName>
</protein>
<evidence type="ECO:0000256" key="1">
    <source>
        <dbReference type="ARBA" id="ARBA00007623"/>
    </source>
</evidence>
<evidence type="ECO:0000256" key="2">
    <source>
        <dbReference type="ARBA" id="ARBA00022670"/>
    </source>
</evidence>
<dbReference type="Gene3D" id="3.90.70.10">
    <property type="entry name" value="Cysteine proteinases"/>
    <property type="match status" value="1"/>
</dbReference>
<feature type="active site" evidence="8 9">
    <location>
        <position position="212"/>
    </location>
</feature>
<dbReference type="GO" id="GO:0005737">
    <property type="term" value="C:cytoplasm"/>
    <property type="evidence" value="ECO:0007669"/>
    <property type="project" value="TreeGrafter"/>
</dbReference>
<evidence type="ECO:0000256" key="8">
    <source>
        <dbReference type="PIRSR" id="PIRSR622684-1"/>
    </source>
</evidence>
<dbReference type="GO" id="GO:0006508">
    <property type="term" value="P:proteolysis"/>
    <property type="evidence" value="ECO:0007669"/>
    <property type="project" value="UniProtKB-KW"/>
</dbReference>
<dbReference type="PROSITE" id="PS00139">
    <property type="entry name" value="THIOL_PROTEASE_CYS"/>
    <property type="match status" value="1"/>
</dbReference>
<comment type="similarity">
    <text evidence="1">Belongs to the peptidase C2 family.</text>
</comment>
<feature type="domain" description="Calpain catalytic" evidence="10">
    <location>
        <begin position="131"/>
        <end position="478"/>
    </location>
</feature>
<dbReference type="PROSITE" id="PS50203">
    <property type="entry name" value="CALPAIN_CAT"/>
    <property type="match status" value="1"/>
</dbReference>
<dbReference type="PANTHER" id="PTHR10183">
    <property type="entry name" value="CALPAIN"/>
    <property type="match status" value="1"/>
</dbReference>
<dbReference type="PRINTS" id="PR00704">
    <property type="entry name" value="CALPAIN"/>
</dbReference>
<keyword evidence="7" id="KW-0862">Zinc</keyword>
<dbReference type="CDD" id="cd00044">
    <property type="entry name" value="CysPc"/>
    <property type="match status" value="1"/>
</dbReference>
<evidence type="ECO:0000256" key="6">
    <source>
        <dbReference type="ARBA" id="ARBA00022807"/>
    </source>
</evidence>
<evidence type="ECO:0000259" key="10">
    <source>
        <dbReference type="PROSITE" id="PS50203"/>
    </source>
</evidence>
<reference evidence="11" key="1">
    <citation type="submission" date="2016-11" db="EMBL/GenBank/DDBJ databases">
        <authorList>
            <person name="Jaros S."/>
            <person name="Januszkiewicz K."/>
            <person name="Wedrychowicz H."/>
        </authorList>
    </citation>
    <scope>NUCLEOTIDE SEQUENCE</scope>
</reference>
<dbReference type="InterPro" id="IPR038765">
    <property type="entry name" value="Papain-like_cys_pep_sf"/>
</dbReference>
<evidence type="ECO:0000256" key="3">
    <source>
        <dbReference type="ARBA" id="ARBA00022723"/>
    </source>
</evidence>
<evidence type="ECO:0000256" key="4">
    <source>
        <dbReference type="ARBA" id="ARBA00022771"/>
    </source>
</evidence>
<dbReference type="PANTHER" id="PTHR10183:SF382">
    <property type="entry name" value="CALPAIN-15"/>
    <property type="match status" value="1"/>
</dbReference>
<feature type="active site" evidence="8 9">
    <location>
        <position position="416"/>
    </location>
</feature>
<dbReference type="SMART" id="SM00547">
    <property type="entry name" value="ZnF_RBZ"/>
    <property type="match status" value="2"/>
</dbReference>
<dbReference type="GO" id="GO:0008270">
    <property type="term" value="F:zinc ion binding"/>
    <property type="evidence" value="ECO:0007669"/>
    <property type="project" value="UniProtKB-KW"/>
</dbReference>
<evidence type="ECO:0000256" key="7">
    <source>
        <dbReference type="ARBA" id="ARBA00022833"/>
    </source>
</evidence>
<name>A0A221C9L4_DUGJA</name>
<dbReference type="InterPro" id="IPR001300">
    <property type="entry name" value="Peptidase_C2_calpain_cat"/>
</dbReference>
<sequence length="748" mass="85252">MVNWVCNYCAFLNNGDYQYRCAQCNNTNRFNESIGHFNQHSSNNRSFSANIETSWNCKYCTFLNVSTSTFCEICNNSIEGFLSTSRSRKLPRITRIQSIDETVINDDFHKDIMKAKKIRNSIISKLENNRKFTDPEFVPSEKSIGLTKTEELEIIYSNTTVSSSVQHILSAPIKWLRPEDLRGDEYSNSTLPWAVTRNPSSDDIVQGKLGNCWLLTGLALIADRPSLLERILITKDIDPYGIYQVRLCKDGIWTIVTIDDLFPANQFDQMIYSRANRKQLWVSLIEKATAKLYGSYECLTLGYCADGLSTLTGSPCETLKLPNLMESLNEESSGSLENTSQEENSQDKVTEDTIWAMLLSANEANLFTCVSCGCRDDNQVFLSELRELGLRNLHAYAILDVKDIPAQNLRLLRLKNPWARLTWKGKWSDLHECWNTLPEYIRNDIQPPGVTGEFCGVFWISWKDVLTYFFALDICRYQSNWHETRMKTHLPWPIWIDWNTHELCTNIELAAPFAIPETNQLIRVPSPIIEIEENNTCAVLTVLETTQLQITLWQTTCRSNNVKPIDILIVICSDYKSPIGHIVASSNRQTSSYVTCDAVLDKGIYTIFYISLYYWQSTFKSNGVSNAPLFDIENLDLKSALFECSLSVHSSNSILLKRAVLTPEMIPQVISNLTVLKGRLQLFGETQVYTLMKDYSGMIIFVLNPIGNSDVKCTSDSNGSINLRNSRGKNLRKQMISYHLDPVRSSLF</sequence>
<dbReference type="EMBL" id="KY214379">
    <property type="protein sequence ID" value="ASL70036.1"/>
    <property type="molecule type" value="mRNA"/>
</dbReference>
<dbReference type="SUPFAM" id="SSF54001">
    <property type="entry name" value="Cysteine proteinases"/>
    <property type="match status" value="1"/>
</dbReference>
<accession>A0A221C9L4</accession>
<dbReference type="PROSITE" id="PS01358">
    <property type="entry name" value="ZF_RANBP2_1"/>
    <property type="match status" value="1"/>
</dbReference>
<keyword evidence="3" id="KW-0479">Metal-binding</keyword>
<keyword evidence="2 9" id="KW-0645">Protease</keyword>
<dbReference type="InterPro" id="IPR036443">
    <property type="entry name" value="Znf_RanBP2_sf"/>
</dbReference>
<evidence type="ECO:0000256" key="9">
    <source>
        <dbReference type="PROSITE-ProRule" id="PRU00239"/>
    </source>
</evidence>
<dbReference type="AlphaFoldDB" id="A0A221C9L4"/>
<evidence type="ECO:0000256" key="5">
    <source>
        <dbReference type="ARBA" id="ARBA00022801"/>
    </source>
</evidence>
<dbReference type="Pfam" id="PF00648">
    <property type="entry name" value="Peptidase_C2"/>
    <property type="match status" value="1"/>
</dbReference>
<organism evidence="11">
    <name type="scientific">Dugesia japonica</name>
    <name type="common">Planarian</name>
    <dbReference type="NCBI Taxonomy" id="6161"/>
    <lineage>
        <taxon>Eukaryota</taxon>
        <taxon>Metazoa</taxon>
        <taxon>Spiralia</taxon>
        <taxon>Lophotrochozoa</taxon>
        <taxon>Platyhelminthes</taxon>
        <taxon>Rhabditophora</taxon>
        <taxon>Seriata</taxon>
        <taxon>Tricladida</taxon>
        <taxon>Continenticola</taxon>
        <taxon>Geoplanoidea</taxon>
        <taxon>Dugesiidae</taxon>
        <taxon>Dugesia</taxon>
    </lineage>
</organism>
<evidence type="ECO:0000313" key="11">
    <source>
        <dbReference type="EMBL" id="ASL70036.1"/>
    </source>
</evidence>
<dbReference type="InterPro" id="IPR001876">
    <property type="entry name" value="Znf_RanBP2"/>
</dbReference>
<keyword evidence="4" id="KW-0863">Zinc-finger</keyword>